<dbReference type="PROSITE" id="PS50113">
    <property type="entry name" value="PAC"/>
    <property type="match status" value="1"/>
</dbReference>
<proteinExistence type="inferred from homology"/>
<dbReference type="NCBIfam" id="TIGR00229">
    <property type="entry name" value="sensory_box"/>
    <property type="match status" value="3"/>
</dbReference>
<dbReference type="OrthoDB" id="8523at2157"/>
<dbReference type="Gene3D" id="3.30.450.20">
    <property type="entry name" value="PAS domain"/>
    <property type="match status" value="4"/>
</dbReference>
<dbReference type="PROSITE" id="PS50885">
    <property type="entry name" value="HAMP"/>
    <property type="match status" value="1"/>
</dbReference>
<dbReference type="Pfam" id="PF00015">
    <property type="entry name" value="MCPsignal"/>
    <property type="match status" value="1"/>
</dbReference>
<dbReference type="GO" id="GO:0007165">
    <property type="term" value="P:signal transduction"/>
    <property type="evidence" value="ECO:0007669"/>
    <property type="project" value="UniProtKB-KW"/>
</dbReference>
<dbReference type="Proteomes" id="UP000002408">
    <property type="component" value="Chromosome"/>
</dbReference>
<reference evidence="9" key="1">
    <citation type="journal article" date="2015" name="Microbiology">
        <title>Genome of Methanoregula boonei 6A8 reveals adaptations to oligotrophic peatland environments.</title>
        <authorList>
            <person name="Braeuer S."/>
            <person name="Cadillo-Quiroz H."/>
            <person name="Kyrpides N."/>
            <person name="Woyke T."/>
            <person name="Goodwin L."/>
            <person name="Detter C."/>
            <person name="Podell S."/>
            <person name="Yavitt J.B."/>
            <person name="Zinder S.H."/>
        </authorList>
    </citation>
    <scope>NUCLEOTIDE SEQUENCE [LARGE SCALE GENOMIC DNA]</scope>
    <source>
        <strain evidence="9">DSM 21154 / JCM 14090 / 6A8</strain>
    </source>
</reference>
<feature type="domain" description="PAS" evidence="5">
    <location>
        <begin position="493"/>
        <end position="525"/>
    </location>
</feature>
<feature type="domain" description="Methyl-accepting transducer" evidence="4">
    <location>
        <begin position="681"/>
        <end position="917"/>
    </location>
</feature>
<sequence>MTEQRPGRKALFVGAQAPAAVRTTPDEIAQKVRDLNEELALALKGAHAKKAVPPLDPAHFGSEYTTLVDAVNTAAAQMTAPAPGVPAPGEMLPEMLAEYGKKIDVLERRLEFMEKNNPVPMLIATPALDITEANAAYVALTGIPEDKIVKTNLHDFTITDRSGEGAREAIEKKRRAVGELTVTFPSGVHTLEQYCIPVLDSSGAVTSLVILYDDLTTKKKKNEEIERLKARSETIVQQNPMPIVLVDTGFIIKVVNDAFVALAGREKDQLLSRSLNDLAITQQAGDGLKKVLETGTRSEGEVVIESQGKAHRLRQYGIPIPGAKGAIENILVVYNDITGEKQEAGEGLDTRNLSEALIRENPIPILITDRSFTIISANTAFEKLSGYTPDRITGMNLRGIKIREQKGEGAGIAIREKRRASGEVTVDLPSGTKILEQYVMPLLDAKNSIEHLLLVYYDVTAQRASQQDLAKKMEEVAALKKRSDIIVMQNPMPIMLMDPSFKILMANEAYTNLTGLSKEKIHGMSAREFKILSQSGEGLKKVLEKKARSYGEVTIEFPRGLRILEQYGIPMLDAQQNLSTILCVYVDVTARREQENKIRAMMDEAKANAELLSASAAELQTGLARIAAGDLTYQLSIDEADPLVRLKKDYNSSVAAIRSVIAELMQSIRKLDVTIQDTIKSTDEIAKATEQVAISSQKATDNSKEQLAGVEKISVTVSDISASIEEIASTSHDVMAHAGKAAEEGSHAASVGKTATDKMQAVEKISQQSVNEITALNEQMRQITKIVNLITDIANQTNLLALNAAIEAARAGEHGRGFAVVAGEVKNLAGESKKASNQIETLIKAIQTKSEVTATSIQDSFVQIKGGIESVNMTVESLNKIIAEASVVSQGLAEITKATESQAQATSGLMAGIDTLRRSTENNQHRMEDMAALAQETSASTEEIASASAELSIMAERCSGMMKEFHT</sequence>
<dbReference type="SMART" id="SM00091">
    <property type="entry name" value="PAS"/>
    <property type="match status" value="4"/>
</dbReference>
<name>A7I8N6_METB6</name>
<dbReference type="Pfam" id="PF08448">
    <property type="entry name" value="PAS_4"/>
    <property type="match status" value="4"/>
</dbReference>
<dbReference type="InterPro" id="IPR013656">
    <property type="entry name" value="PAS_4"/>
</dbReference>
<dbReference type="GO" id="GO:0016020">
    <property type="term" value="C:membrane"/>
    <property type="evidence" value="ECO:0007669"/>
    <property type="project" value="InterPro"/>
</dbReference>
<dbReference type="CDD" id="cd11386">
    <property type="entry name" value="MCP_signal"/>
    <property type="match status" value="1"/>
</dbReference>
<feature type="domain" description="PAC" evidence="6">
    <location>
        <begin position="420"/>
        <end position="471"/>
    </location>
</feature>
<evidence type="ECO:0000313" key="8">
    <source>
        <dbReference type="EMBL" id="ABS56097.1"/>
    </source>
</evidence>
<dbReference type="SMART" id="SM00283">
    <property type="entry name" value="MA"/>
    <property type="match status" value="1"/>
</dbReference>
<keyword evidence="9" id="KW-1185">Reference proteome</keyword>
<dbReference type="InterPro" id="IPR004089">
    <property type="entry name" value="MCPsignal_dom"/>
</dbReference>
<dbReference type="InterPro" id="IPR000014">
    <property type="entry name" value="PAS"/>
</dbReference>
<dbReference type="CDD" id="cd00130">
    <property type="entry name" value="PAS"/>
    <property type="match status" value="3"/>
</dbReference>
<feature type="domain" description="HAMP" evidence="7">
    <location>
        <begin position="610"/>
        <end position="662"/>
    </location>
</feature>
<comment type="similarity">
    <text evidence="2">Belongs to the methyl-accepting chemotaxis (MCP) protein family.</text>
</comment>
<dbReference type="InterPro" id="IPR000700">
    <property type="entry name" value="PAS-assoc_C"/>
</dbReference>
<dbReference type="SUPFAM" id="SSF55785">
    <property type="entry name" value="PYP-like sensor domain (PAS domain)"/>
    <property type="match status" value="4"/>
</dbReference>
<dbReference type="SUPFAM" id="SSF58104">
    <property type="entry name" value="Methyl-accepting chemotaxis protein (MCP) signaling domain"/>
    <property type="match status" value="1"/>
</dbReference>
<evidence type="ECO:0000259" key="6">
    <source>
        <dbReference type="PROSITE" id="PS50113"/>
    </source>
</evidence>
<dbReference type="GeneID" id="5410592"/>
<dbReference type="EMBL" id="CP000780">
    <property type="protein sequence ID" value="ABS56097.1"/>
    <property type="molecule type" value="Genomic_DNA"/>
</dbReference>
<dbReference type="KEGG" id="mbn:Mboo_1580"/>
<evidence type="ECO:0000313" key="9">
    <source>
        <dbReference type="Proteomes" id="UP000002408"/>
    </source>
</evidence>
<evidence type="ECO:0000259" key="4">
    <source>
        <dbReference type="PROSITE" id="PS50111"/>
    </source>
</evidence>
<evidence type="ECO:0000256" key="3">
    <source>
        <dbReference type="PROSITE-ProRule" id="PRU00284"/>
    </source>
</evidence>
<dbReference type="eggNOG" id="arCOG02318">
    <property type="taxonomic scope" value="Archaea"/>
</dbReference>
<dbReference type="PANTHER" id="PTHR32089:SF112">
    <property type="entry name" value="LYSOZYME-LIKE PROTEIN-RELATED"/>
    <property type="match status" value="1"/>
</dbReference>
<dbReference type="Gene3D" id="1.10.287.950">
    <property type="entry name" value="Methyl-accepting chemotaxis protein"/>
    <property type="match status" value="1"/>
</dbReference>
<dbReference type="InterPro" id="IPR003660">
    <property type="entry name" value="HAMP_dom"/>
</dbReference>
<dbReference type="PANTHER" id="PTHR32089">
    <property type="entry name" value="METHYL-ACCEPTING CHEMOTAXIS PROTEIN MCPB"/>
    <property type="match status" value="1"/>
</dbReference>
<gene>
    <name evidence="8" type="ordered locus">Mboo_1580</name>
</gene>
<evidence type="ECO:0000256" key="2">
    <source>
        <dbReference type="ARBA" id="ARBA00029447"/>
    </source>
</evidence>
<dbReference type="HOGENOM" id="CLU_000445_107_18_2"/>
<dbReference type="RefSeq" id="WP_012107140.1">
    <property type="nucleotide sequence ID" value="NC_009712.1"/>
</dbReference>
<feature type="domain" description="PAS" evidence="5">
    <location>
        <begin position="350"/>
        <end position="397"/>
    </location>
</feature>
<dbReference type="PROSITE" id="PS50111">
    <property type="entry name" value="CHEMOTAXIS_TRANSDUC_2"/>
    <property type="match status" value="1"/>
</dbReference>
<organism evidence="8 9">
    <name type="scientific">Methanoregula boonei (strain DSM 21154 / JCM 14090 / 6A8)</name>
    <dbReference type="NCBI Taxonomy" id="456442"/>
    <lineage>
        <taxon>Archaea</taxon>
        <taxon>Methanobacteriati</taxon>
        <taxon>Methanobacteriota</taxon>
        <taxon>Stenosarchaea group</taxon>
        <taxon>Methanomicrobia</taxon>
        <taxon>Methanomicrobiales</taxon>
        <taxon>Methanoregulaceae</taxon>
        <taxon>Methanoregula</taxon>
    </lineage>
</organism>
<evidence type="ECO:0000259" key="5">
    <source>
        <dbReference type="PROSITE" id="PS50112"/>
    </source>
</evidence>
<protein>
    <submittedName>
        <fullName evidence="8">Methyl-accepting chemotaxis sensory transducer</fullName>
    </submittedName>
</protein>
<dbReference type="STRING" id="456442.Mboo_1580"/>
<evidence type="ECO:0000256" key="1">
    <source>
        <dbReference type="ARBA" id="ARBA00023224"/>
    </source>
</evidence>
<dbReference type="InterPro" id="IPR035965">
    <property type="entry name" value="PAS-like_dom_sf"/>
</dbReference>
<evidence type="ECO:0000259" key="7">
    <source>
        <dbReference type="PROSITE" id="PS50885"/>
    </source>
</evidence>
<accession>A7I8N6</accession>
<keyword evidence="1 3" id="KW-0807">Transducer</keyword>
<dbReference type="PROSITE" id="PS50112">
    <property type="entry name" value="PAS"/>
    <property type="match status" value="2"/>
</dbReference>
<dbReference type="AlphaFoldDB" id="A7I8N6"/>